<proteinExistence type="predicted"/>
<keyword evidence="2" id="KW-1185">Reference proteome</keyword>
<name>A0A7X5HVJ3_9FIRM</name>
<evidence type="ECO:0000313" key="1">
    <source>
        <dbReference type="EMBL" id="NDL67447.1"/>
    </source>
</evidence>
<reference evidence="1 2" key="1">
    <citation type="submission" date="2020-01" db="EMBL/GenBank/DDBJ databases">
        <title>Anaeroalcalibacter tamaniensis gen. nov., sp. nov., moderately halophilic strictly anaerobic fermenter bacterium from mud volcano of Taman peninsula.</title>
        <authorList>
            <person name="Frolova A."/>
            <person name="Merkel A.Y."/>
            <person name="Slobodkin A.I."/>
        </authorList>
    </citation>
    <scope>NUCLEOTIDE SEQUENCE [LARGE SCALE GENOMIC DNA]</scope>
    <source>
        <strain evidence="1 2">F-3ap</strain>
    </source>
</reference>
<dbReference type="InterPro" id="IPR038555">
    <property type="entry name" value="Zincin_1_sf"/>
</dbReference>
<evidence type="ECO:0008006" key="3">
    <source>
        <dbReference type="Google" id="ProtNLM"/>
    </source>
</evidence>
<dbReference type="SUPFAM" id="SSF55486">
    <property type="entry name" value="Metalloproteases ('zincins'), catalytic domain"/>
    <property type="match status" value="1"/>
</dbReference>
<dbReference type="AlphaFoldDB" id="A0A7X5HVJ3"/>
<dbReference type="Proteomes" id="UP000461585">
    <property type="component" value="Unassembled WGS sequence"/>
</dbReference>
<protein>
    <recommendedName>
        <fullName evidence="3">Metallopeptidase family protein</fullName>
    </recommendedName>
</protein>
<evidence type="ECO:0000313" key="2">
    <source>
        <dbReference type="Proteomes" id="UP000461585"/>
    </source>
</evidence>
<organism evidence="1 2">
    <name type="scientific">Anaerotalea alkaliphila</name>
    <dbReference type="NCBI Taxonomy" id="2662126"/>
    <lineage>
        <taxon>Bacteria</taxon>
        <taxon>Bacillati</taxon>
        <taxon>Bacillota</taxon>
        <taxon>Clostridia</taxon>
        <taxon>Eubacteriales</taxon>
        <taxon>Anaerotalea</taxon>
    </lineage>
</organism>
<accession>A0A7X5HVJ3</accession>
<gene>
    <name evidence="1" type="ORF">GXN74_06790</name>
</gene>
<dbReference type="Gene3D" id="3.30.2010.20">
    <property type="match status" value="1"/>
</dbReference>
<dbReference type="EMBL" id="JAAEEH010000015">
    <property type="protein sequence ID" value="NDL67447.1"/>
    <property type="molecule type" value="Genomic_DNA"/>
</dbReference>
<comment type="caution">
    <text evidence="1">The sequence shown here is derived from an EMBL/GenBank/DDBJ whole genome shotgun (WGS) entry which is preliminary data.</text>
</comment>
<sequence length="134" mass="15714">MVSFEEIEAMLDEIAEGFPGELYKELNGGILLLPEEKLSDVSRKRDLYTMGEYHSGGSMGRYIIIYYGSFMQVYGHLEKKALKKKLEHTLKHEFTHHLESLAGERDLEIEDAVYIENYLRRTRRRDGRTERKTP</sequence>